<evidence type="ECO:0000313" key="1">
    <source>
        <dbReference type="EMBL" id="MEE6260824.1"/>
    </source>
</evidence>
<evidence type="ECO:0000313" key="2">
    <source>
        <dbReference type="Proteomes" id="UP001332243"/>
    </source>
</evidence>
<proteinExistence type="predicted"/>
<dbReference type="PROSITE" id="PS51318">
    <property type="entry name" value="TAT"/>
    <property type="match status" value="1"/>
</dbReference>
<gene>
    <name evidence="1" type="ORF">V1633_20265</name>
</gene>
<evidence type="ECO:0008006" key="3">
    <source>
        <dbReference type="Google" id="ProtNLM"/>
    </source>
</evidence>
<dbReference type="InterPro" id="IPR006311">
    <property type="entry name" value="TAT_signal"/>
</dbReference>
<dbReference type="Gene3D" id="3.40.190.10">
    <property type="entry name" value="Periplasmic binding protein-like II"/>
    <property type="match status" value="2"/>
</dbReference>
<comment type="caution">
    <text evidence="1">The sequence shown here is derived from an EMBL/GenBank/DDBJ whole genome shotgun (WGS) entry which is preliminary data.</text>
</comment>
<name>A0ABU7RWE2_9ACTN</name>
<reference evidence="1 2" key="1">
    <citation type="submission" date="2024-01" db="EMBL/GenBank/DDBJ databases">
        <title>Genome insights into Plantactinospora sonchi sp. nov.</title>
        <authorList>
            <person name="Wang L."/>
        </authorList>
    </citation>
    <scope>NUCLEOTIDE SEQUENCE [LARGE SCALE GENOMIC DNA]</scope>
    <source>
        <strain evidence="1 2">NEAU-QY2</strain>
    </source>
</reference>
<protein>
    <recommendedName>
        <fullName evidence="3">ABC transporter substrate-binding protein</fullName>
    </recommendedName>
</protein>
<dbReference type="Proteomes" id="UP001332243">
    <property type="component" value="Unassembled WGS sequence"/>
</dbReference>
<sequence length="404" mass="44257">MTTAYSRRSFLAGVLATGTLSAGATFLLPGGRSRSKSVEGRIRLWTGEDLTGAHAAVVGMWNEANPDATVDWEQIEGGSRAEHDGMIEKKKNGEADVVSLDIIDIREFAKDGHIKPVPLLERTYFQVIDQVHRVSPGSREYWAVPFNSDVGMLFSRATADLDLGKPLLPQVISKDAQGRPRFVGQLAPERENDKESFVVNVLEHALSMDSSILGADGRISEDLDRWRAALGPLRQAALNNDLVRSPGEGESQAKFESDISLAYMRNWPVRYRGLKDRVDLHRLPNGILGGQSLALVANARDVEAATSFIKFATGPAAQRVIAAYGLAPALESVYNDGSLKQAIPHLGSVGIALEQARLRPVHSQYRQFADLFHRHMLSFLSRPGADLTVDFIEQIKGALDPDKK</sequence>
<dbReference type="SUPFAM" id="SSF53850">
    <property type="entry name" value="Periplasmic binding protein-like II"/>
    <property type="match status" value="1"/>
</dbReference>
<dbReference type="RefSeq" id="WP_331215943.1">
    <property type="nucleotide sequence ID" value="NZ_JAZGQK010000017.1"/>
</dbReference>
<accession>A0ABU7RWE2</accession>
<dbReference type="EMBL" id="JAZGQK010000017">
    <property type="protein sequence ID" value="MEE6260824.1"/>
    <property type="molecule type" value="Genomic_DNA"/>
</dbReference>
<keyword evidence="2" id="KW-1185">Reference proteome</keyword>
<organism evidence="1 2">
    <name type="scientific">Plantactinospora sonchi</name>
    <dbReference type="NCBI Taxonomy" id="1544735"/>
    <lineage>
        <taxon>Bacteria</taxon>
        <taxon>Bacillati</taxon>
        <taxon>Actinomycetota</taxon>
        <taxon>Actinomycetes</taxon>
        <taxon>Micromonosporales</taxon>
        <taxon>Micromonosporaceae</taxon>
        <taxon>Plantactinospora</taxon>
    </lineage>
</organism>